<keyword evidence="1" id="KW-1133">Transmembrane helix</keyword>
<dbReference type="EMBL" id="CP021780">
    <property type="protein sequence ID" value="ASA23906.1"/>
    <property type="molecule type" value="Genomic_DNA"/>
</dbReference>
<sequence>MESKKPEWYERADHSPFAQKKFTDVHADQVVRALHRRDAGRKPARAKMLRLKMTAAASFVLLAGVAAVTWGGAGLEQSGETAKLAESQLSKVQQAAKAPAAVTEQTMLKNAEDKVEELYGKRLTLVKDNEGSSKDITMFTIIENNVSANVMVDNQTGKVSSANVSSIIPVAEVKPQIIETAKAKLKQYGYKGKGEISDVNLSKVYDLQLAKNAKSAISLTVDKNKAHVQFIDETFYSLALYLENSQVNKEAVTAAQKALKQFAGKQGDELLRGTRNIYNKSDTLMLLYKKSYTVRYDNKTKRVIAVSDLSSMARNNEDIAKLTALEKDLLKNGGAKLRSKVEPLAKGVFGQDIKNYKLAKEDNTRVGYVVFYTAGQPEIRVNYDINLKILELEQLPAGTAKITAK</sequence>
<feature type="transmembrane region" description="Helical" evidence="1">
    <location>
        <begin position="51"/>
        <end position="73"/>
    </location>
</feature>
<accession>A0A2Z2KB19</accession>
<name>A0A2Z2KB19_9BACL</name>
<keyword evidence="3" id="KW-1185">Reference proteome</keyword>
<dbReference type="RefSeq" id="WP_087917891.1">
    <property type="nucleotide sequence ID" value="NZ_CP021780.1"/>
</dbReference>
<evidence type="ECO:0000256" key="1">
    <source>
        <dbReference type="SAM" id="Phobius"/>
    </source>
</evidence>
<evidence type="ECO:0000313" key="2">
    <source>
        <dbReference type="EMBL" id="ASA23906.1"/>
    </source>
</evidence>
<reference evidence="2 3" key="1">
    <citation type="submission" date="2017-06" db="EMBL/GenBank/DDBJ databases">
        <title>Complete genome sequence of Paenibacillus donghaensis KCTC 13049T isolated from East Sea sediment, South Korea.</title>
        <authorList>
            <person name="Jung B.K."/>
            <person name="Hong S.-J."/>
            <person name="Shin J.-H."/>
        </authorList>
    </citation>
    <scope>NUCLEOTIDE SEQUENCE [LARGE SCALE GENOMIC DNA]</scope>
    <source>
        <strain evidence="2 3">KCTC 13049</strain>
    </source>
</reference>
<dbReference type="Proteomes" id="UP000249890">
    <property type="component" value="Chromosome"/>
</dbReference>
<proteinExistence type="predicted"/>
<evidence type="ECO:0000313" key="3">
    <source>
        <dbReference type="Proteomes" id="UP000249890"/>
    </source>
</evidence>
<keyword evidence="1" id="KW-0472">Membrane</keyword>
<dbReference type="AlphaFoldDB" id="A0A2Z2KB19"/>
<organism evidence="2 3">
    <name type="scientific">Paenibacillus donghaensis</name>
    <dbReference type="NCBI Taxonomy" id="414771"/>
    <lineage>
        <taxon>Bacteria</taxon>
        <taxon>Bacillati</taxon>
        <taxon>Bacillota</taxon>
        <taxon>Bacilli</taxon>
        <taxon>Bacillales</taxon>
        <taxon>Paenibacillaceae</taxon>
        <taxon>Paenibacillus</taxon>
    </lineage>
</organism>
<gene>
    <name evidence="2" type="ORF">B9T62_25860</name>
</gene>
<protein>
    <submittedName>
        <fullName evidence="2">Uncharacterized protein</fullName>
    </submittedName>
</protein>
<keyword evidence="1" id="KW-0812">Transmembrane</keyword>
<dbReference type="OrthoDB" id="2527851at2"/>
<dbReference type="KEGG" id="pdh:B9T62_25860"/>